<dbReference type="EMBL" id="FRCJ01000002">
    <property type="protein sequence ID" value="SHM12210.1"/>
    <property type="molecule type" value="Genomic_DNA"/>
</dbReference>
<dbReference type="AlphaFoldDB" id="A0A1M7G7E6"/>
<dbReference type="Proteomes" id="UP000184280">
    <property type="component" value="Unassembled WGS sequence"/>
</dbReference>
<sequence>MIPAKSSFSLPQKQLFGMQKVTFRCTKSNYLPYYNKLFNLLAIFFLIG</sequence>
<gene>
    <name evidence="1" type="ORF">SAMN04488494_1377</name>
</gene>
<evidence type="ECO:0000313" key="2">
    <source>
        <dbReference type="Proteomes" id="UP000184280"/>
    </source>
</evidence>
<name>A0A1M7G7E6_XYLRU</name>
<protein>
    <submittedName>
        <fullName evidence="1">Uncharacterized protein</fullName>
    </submittedName>
</protein>
<proteinExistence type="predicted"/>
<reference evidence="1 2" key="1">
    <citation type="submission" date="2016-11" db="EMBL/GenBank/DDBJ databases">
        <authorList>
            <person name="Jaros S."/>
            <person name="Januszkiewicz K."/>
            <person name="Wedrychowicz H."/>
        </authorList>
    </citation>
    <scope>NUCLEOTIDE SEQUENCE [LARGE SCALE GENOMIC DNA]</scope>
    <source>
        <strain evidence="1 2">BPI-34</strain>
    </source>
</reference>
<accession>A0A1M7G7E6</accession>
<organism evidence="1 2">
    <name type="scientific">Xylanibacter ruminicola</name>
    <name type="common">Prevotella ruminicola</name>
    <dbReference type="NCBI Taxonomy" id="839"/>
    <lineage>
        <taxon>Bacteria</taxon>
        <taxon>Pseudomonadati</taxon>
        <taxon>Bacteroidota</taxon>
        <taxon>Bacteroidia</taxon>
        <taxon>Bacteroidales</taxon>
        <taxon>Prevotellaceae</taxon>
        <taxon>Xylanibacter</taxon>
    </lineage>
</organism>
<evidence type="ECO:0000313" key="1">
    <source>
        <dbReference type="EMBL" id="SHM12210.1"/>
    </source>
</evidence>